<feature type="transmembrane region" description="Helical" evidence="3">
    <location>
        <begin position="124"/>
        <end position="149"/>
    </location>
</feature>
<dbReference type="PANTHER" id="PTHR11360:SF230">
    <property type="entry name" value="MONOCARBOXYLATE TRANSPORTER, PUTATIVE (AFU_ORTHOLOGUE AFUA_2G12790)-RELATED"/>
    <property type="match status" value="1"/>
</dbReference>
<feature type="transmembrane region" description="Helical" evidence="3">
    <location>
        <begin position="31"/>
        <end position="53"/>
    </location>
</feature>
<dbReference type="InterPro" id="IPR036259">
    <property type="entry name" value="MFS_trans_sf"/>
</dbReference>
<accession>A0A2J6R4T2</accession>
<reference evidence="5 6" key="1">
    <citation type="submission" date="2016-04" db="EMBL/GenBank/DDBJ databases">
        <title>A degradative enzymes factory behind the ericoid mycorrhizal symbiosis.</title>
        <authorList>
            <consortium name="DOE Joint Genome Institute"/>
            <person name="Martino E."/>
            <person name="Morin E."/>
            <person name="Grelet G."/>
            <person name="Kuo A."/>
            <person name="Kohler A."/>
            <person name="Daghino S."/>
            <person name="Barry K."/>
            <person name="Choi C."/>
            <person name="Cichocki N."/>
            <person name="Clum A."/>
            <person name="Copeland A."/>
            <person name="Hainaut M."/>
            <person name="Haridas S."/>
            <person name="Labutti K."/>
            <person name="Lindquist E."/>
            <person name="Lipzen A."/>
            <person name="Khouja H.-R."/>
            <person name="Murat C."/>
            <person name="Ohm R."/>
            <person name="Olson A."/>
            <person name="Spatafora J."/>
            <person name="Veneault-Fourrey C."/>
            <person name="Henrissat B."/>
            <person name="Grigoriev I."/>
            <person name="Martin F."/>
            <person name="Perotto S."/>
        </authorList>
    </citation>
    <scope>NUCLEOTIDE SEQUENCE [LARGE SCALE GENOMIC DNA]</scope>
    <source>
        <strain evidence="5 6">F</strain>
    </source>
</reference>
<proteinExistence type="inferred from homology"/>
<dbReference type="GO" id="GO:0016020">
    <property type="term" value="C:membrane"/>
    <property type="evidence" value="ECO:0007669"/>
    <property type="project" value="UniProtKB-SubCell"/>
</dbReference>
<evidence type="ECO:0000256" key="1">
    <source>
        <dbReference type="ARBA" id="ARBA00004141"/>
    </source>
</evidence>
<comment type="subcellular location">
    <subcellularLocation>
        <location evidence="1">Membrane</location>
        <topology evidence="1">Multi-pass membrane protein</topology>
    </subcellularLocation>
</comment>
<dbReference type="PANTHER" id="PTHR11360">
    <property type="entry name" value="MONOCARBOXYLATE TRANSPORTER"/>
    <property type="match status" value="1"/>
</dbReference>
<dbReference type="GO" id="GO:0022857">
    <property type="term" value="F:transmembrane transporter activity"/>
    <property type="evidence" value="ECO:0007669"/>
    <property type="project" value="InterPro"/>
</dbReference>
<keyword evidence="3" id="KW-0812">Transmembrane</keyword>
<feature type="transmembrane region" description="Helical" evidence="3">
    <location>
        <begin position="405"/>
        <end position="426"/>
    </location>
</feature>
<dbReference type="Gene3D" id="1.20.1250.20">
    <property type="entry name" value="MFS general substrate transporter like domains"/>
    <property type="match status" value="1"/>
</dbReference>
<comment type="similarity">
    <text evidence="2">Belongs to the major facilitator superfamily. Monocarboxylate porter (TC 2.A.1.13) family.</text>
</comment>
<feature type="transmembrane region" description="Helical" evidence="3">
    <location>
        <begin position="102"/>
        <end position="118"/>
    </location>
</feature>
<evidence type="ECO:0000259" key="4">
    <source>
        <dbReference type="PROSITE" id="PS50850"/>
    </source>
</evidence>
<feature type="transmembrane region" description="Helical" evidence="3">
    <location>
        <begin position="373"/>
        <end position="393"/>
    </location>
</feature>
<feature type="domain" description="Major facilitator superfamily (MFS) profile" evidence="4">
    <location>
        <begin position="31"/>
        <end position="437"/>
    </location>
</feature>
<dbReference type="AlphaFoldDB" id="A0A2J6R4T2"/>
<feature type="transmembrane region" description="Helical" evidence="3">
    <location>
        <begin position="312"/>
        <end position="332"/>
    </location>
</feature>
<dbReference type="InterPro" id="IPR050327">
    <property type="entry name" value="Proton-linked_MCT"/>
</dbReference>
<evidence type="ECO:0000256" key="2">
    <source>
        <dbReference type="ARBA" id="ARBA00006727"/>
    </source>
</evidence>
<keyword evidence="3" id="KW-1133">Transmembrane helix</keyword>
<keyword evidence="6" id="KW-1185">Reference proteome</keyword>
<dbReference type="OrthoDB" id="6499973at2759"/>
<feature type="transmembrane region" description="Helical" evidence="3">
    <location>
        <begin position="247"/>
        <end position="269"/>
    </location>
</feature>
<name>A0A2J6R4T2_HYAVF</name>
<evidence type="ECO:0000313" key="5">
    <source>
        <dbReference type="EMBL" id="PMD33522.1"/>
    </source>
</evidence>
<dbReference type="PROSITE" id="PS50850">
    <property type="entry name" value="MFS"/>
    <property type="match status" value="1"/>
</dbReference>
<dbReference type="InterPro" id="IPR011701">
    <property type="entry name" value="MFS"/>
</dbReference>
<feature type="transmembrane region" description="Helical" evidence="3">
    <location>
        <begin position="193"/>
        <end position="216"/>
    </location>
</feature>
<dbReference type="EMBL" id="KZ613956">
    <property type="protein sequence ID" value="PMD33522.1"/>
    <property type="molecule type" value="Genomic_DNA"/>
</dbReference>
<organism evidence="5 6">
    <name type="scientific">Hyaloscypha variabilis (strain UAMH 11265 / GT02V1 / F)</name>
    <name type="common">Meliniomyces variabilis</name>
    <dbReference type="NCBI Taxonomy" id="1149755"/>
    <lineage>
        <taxon>Eukaryota</taxon>
        <taxon>Fungi</taxon>
        <taxon>Dikarya</taxon>
        <taxon>Ascomycota</taxon>
        <taxon>Pezizomycotina</taxon>
        <taxon>Leotiomycetes</taxon>
        <taxon>Helotiales</taxon>
        <taxon>Hyaloscyphaceae</taxon>
        <taxon>Hyaloscypha</taxon>
        <taxon>Hyaloscypha variabilis</taxon>
    </lineage>
</organism>
<feature type="transmembrane region" description="Helical" evidence="3">
    <location>
        <begin position="73"/>
        <end position="90"/>
    </location>
</feature>
<gene>
    <name evidence="5" type="ORF">L207DRAFT_439401</name>
</gene>
<dbReference type="Proteomes" id="UP000235786">
    <property type="component" value="Unassembled WGS sequence"/>
</dbReference>
<feature type="transmembrane region" description="Helical" evidence="3">
    <location>
        <begin position="338"/>
        <end position="361"/>
    </location>
</feature>
<protein>
    <submittedName>
        <fullName evidence="5">MFS general substrate transporter</fullName>
    </submittedName>
</protein>
<feature type="transmembrane region" description="Helical" evidence="3">
    <location>
        <begin position="161"/>
        <end position="181"/>
    </location>
</feature>
<keyword evidence="3" id="KW-0472">Membrane</keyword>
<dbReference type="InterPro" id="IPR020846">
    <property type="entry name" value="MFS_dom"/>
</dbReference>
<dbReference type="Pfam" id="PF07690">
    <property type="entry name" value="MFS_1"/>
    <property type="match status" value="1"/>
</dbReference>
<dbReference type="SUPFAM" id="SSF103473">
    <property type="entry name" value="MFS general substrate transporter"/>
    <property type="match status" value="1"/>
</dbReference>
<sequence>MGRLEDDQATGAIAPSTPEVAELGDTNSSSLAWLCVMGSFMFFYSSYGLMQSVGTIQSYLQLNQLSAYSSRDLGWISGIFTSLSLFLGIQSGPLMDAYGTKFLAPISVVVYVPVFFLMGECTEYWHFILCLGGLGGIGGALTGTVAVAVTGKLFNNNRRKGLAMGIALSGSSFGGVTISMILRSLLPRLGWQWSMRVLGFIVFGVMVLGVLCFLPYPRLSTHVSRARAPVGKMGAMLNFSAFKSPPFTFMAIGFFVLQFVLFGITGILPTFAVKAGFGSNAGFYLIAILNGTSCFGRIMTGVIGDRLGHINILLMMISITIVFMGVILVPFGTKHASALYTFTALWGYASGSFLSSCPVCLGLTCEAKDYGRYVGTSNFLASFSLLVTVPIGGQMLESMGGTALSGLYLAVLILGGACYFAARALLLKGWLILRARI</sequence>
<feature type="transmembrane region" description="Helical" evidence="3">
    <location>
        <begin position="281"/>
        <end position="300"/>
    </location>
</feature>
<evidence type="ECO:0000256" key="3">
    <source>
        <dbReference type="SAM" id="Phobius"/>
    </source>
</evidence>
<evidence type="ECO:0000313" key="6">
    <source>
        <dbReference type="Proteomes" id="UP000235786"/>
    </source>
</evidence>